<sequence length="218" mass="24504">MLVGYARVSTDEQTLDVQLEHLRKAGCNFIFEEKMSGAERQRPALNRMLKKVKAGDVVIIHKLDRLARSTKHLLEIAEHLQKKQTGLRSISEPWADTTSPAGRMILTIFAGIAEFERAQIRERTAAGRRLARQRGVQMGRPAKLARDDTALVCQLVIKERLSVAHVAEKFGVHKATVYRILNRHQQTPAQNQVQSIQDGNERTPAGTALSAMRHDTDQ</sequence>
<dbReference type="CDD" id="cd03768">
    <property type="entry name" value="SR_ResInv"/>
    <property type="match status" value="1"/>
</dbReference>
<dbReference type="SUPFAM" id="SSF53041">
    <property type="entry name" value="Resolvase-like"/>
    <property type="match status" value="1"/>
</dbReference>
<reference evidence="10 11" key="1">
    <citation type="journal article" date="2020" name="Carbohydr. Polym.">
        <title>Characterization and optimization of production of bacterial cellulose from strain CGMCC 17276 based on whole-genome analysis.</title>
        <authorList>
            <person name="Lu T."/>
            <person name="Gao H."/>
            <person name="Liao B."/>
            <person name="Wu J."/>
            <person name="Zhang W."/>
            <person name="Huang J."/>
            <person name="Liu M."/>
            <person name="Huang J."/>
            <person name="Chang Z."/>
            <person name="Jin M."/>
            <person name="Yi Z."/>
            <person name="Jiang D."/>
        </authorList>
    </citation>
    <scope>NUCLEOTIDE SEQUENCE [LARGE SCALE GENOMIC DNA]</scope>
    <source>
        <strain evidence="10 11">CGMCC 17276</strain>
    </source>
</reference>
<evidence type="ECO:0000313" key="11">
    <source>
        <dbReference type="Proteomes" id="UP000464674"/>
    </source>
</evidence>
<dbReference type="RefSeq" id="WP_159260816.1">
    <property type="nucleotide sequence ID" value="NZ_CP041348.1"/>
</dbReference>
<evidence type="ECO:0000256" key="3">
    <source>
        <dbReference type="ARBA" id="ARBA00023100"/>
    </source>
</evidence>
<evidence type="ECO:0000256" key="5">
    <source>
        <dbReference type="ARBA" id="ARBA00023172"/>
    </source>
</evidence>
<dbReference type="PANTHER" id="PTHR30461:SF2">
    <property type="entry name" value="SERINE RECOMBINASE PINE-RELATED"/>
    <property type="match status" value="1"/>
</dbReference>
<dbReference type="PROSITE" id="PS51736">
    <property type="entry name" value="RECOMBINASES_3"/>
    <property type="match status" value="1"/>
</dbReference>
<evidence type="ECO:0000256" key="8">
    <source>
        <dbReference type="SAM" id="MobiDB-lite"/>
    </source>
</evidence>
<name>A0A857FKC3_KOMXY</name>
<dbReference type="GO" id="GO:0003677">
    <property type="term" value="F:DNA binding"/>
    <property type="evidence" value="ECO:0007669"/>
    <property type="project" value="UniProtKB-KW"/>
</dbReference>
<keyword evidence="3" id="KW-0230">DNA invertase</keyword>
<comment type="similarity">
    <text evidence="1">Belongs to the site-specific recombinase resolvase family.</text>
</comment>
<keyword evidence="4" id="KW-0238">DNA-binding</keyword>
<feature type="region of interest" description="Disordered" evidence="8">
    <location>
        <begin position="186"/>
        <end position="218"/>
    </location>
</feature>
<dbReference type="SUPFAM" id="SSF46689">
    <property type="entry name" value="Homeodomain-like"/>
    <property type="match status" value="1"/>
</dbReference>
<gene>
    <name evidence="10" type="ORF">FMA36_03390</name>
</gene>
<dbReference type="InterPro" id="IPR036162">
    <property type="entry name" value="Resolvase-like_N_sf"/>
</dbReference>
<dbReference type="GO" id="GO:0000150">
    <property type="term" value="F:DNA strand exchange activity"/>
    <property type="evidence" value="ECO:0007669"/>
    <property type="project" value="UniProtKB-KW"/>
</dbReference>
<evidence type="ECO:0000256" key="6">
    <source>
        <dbReference type="PIRSR" id="PIRSR606118-50"/>
    </source>
</evidence>
<dbReference type="Proteomes" id="UP000464674">
    <property type="component" value="Chromosome"/>
</dbReference>
<dbReference type="Gene3D" id="3.40.50.1390">
    <property type="entry name" value="Resolvase, N-terminal catalytic domain"/>
    <property type="match status" value="1"/>
</dbReference>
<dbReference type="PROSITE" id="PS00398">
    <property type="entry name" value="RECOMBINASES_2"/>
    <property type="match status" value="1"/>
</dbReference>
<evidence type="ECO:0000313" key="10">
    <source>
        <dbReference type="EMBL" id="QHC34678.1"/>
    </source>
</evidence>
<dbReference type="InterPro" id="IPR006118">
    <property type="entry name" value="Recombinase_CS"/>
</dbReference>
<dbReference type="Pfam" id="PF00239">
    <property type="entry name" value="Resolvase"/>
    <property type="match status" value="1"/>
</dbReference>
<evidence type="ECO:0000256" key="2">
    <source>
        <dbReference type="ARBA" id="ARBA00022908"/>
    </source>
</evidence>
<dbReference type="AlphaFoldDB" id="A0A857FKC3"/>
<dbReference type="SMART" id="SM00857">
    <property type="entry name" value="Resolvase"/>
    <property type="match status" value="1"/>
</dbReference>
<evidence type="ECO:0000256" key="4">
    <source>
        <dbReference type="ARBA" id="ARBA00023125"/>
    </source>
</evidence>
<dbReference type="InterPro" id="IPR006120">
    <property type="entry name" value="Resolvase_HTH_dom"/>
</dbReference>
<accession>A0A857FKC3</accession>
<feature type="compositionally biased region" description="Polar residues" evidence="8">
    <location>
        <begin position="186"/>
        <end position="198"/>
    </location>
</feature>
<dbReference type="GO" id="GO:0015074">
    <property type="term" value="P:DNA integration"/>
    <property type="evidence" value="ECO:0007669"/>
    <property type="project" value="UniProtKB-KW"/>
</dbReference>
<organism evidence="10 11">
    <name type="scientific">Komagataeibacter xylinus</name>
    <name type="common">Gluconacetobacter xylinus</name>
    <dbReference type="NCBI Taxonomy" id="28448"/>
    <lineage>
        <taxon>Bacteria</taxon>
        <taxon>Pseudomonadati</taxon>
        <taxon>Pseudomonadota</taxon>
        <taxon>Alphaproteobacteria</taxon>
        <taxon>Acetobacterales</taxon>
        <taxon>Acetobacteraceae</taxon>
        <taxon>Komagataeibacter</taxon>
    </lineage>
</organism>
<keyword evidence="2" id="KW-0229">DNA integration</keyword>
<dbReference type="FunFam" id="3.40.50.1390:FF:000001">
    <property type="entry name" value="DNA recombinase"/>
    <property type="match status" value="1"/>
</dbReference>
<evidence type="ECO:0000259" key="9">
    <source>
        <dbReference type="PROSITE" id="PS51736"/>
    </source>
</evidence>
<dbReference type="InterPro" id="IPR050639">
    <property type="entry name" value="SSR_resolvase"/>
</dbReference>
<protein>
    <submittedName>
        <fullName evidence="10">Recombinase family protein</fullName>
    </submittedName>
</protein>
<dbReference type="PROSITE" id="PS00397">
    <property type="entry name" value="RECOMBINASES_1"/>
    <property type="match status" value="1"/>
</dbReference>
<dbReference type="InterPro" id="IPR009057">
    <property type="entry name" value="Homeodomain-like_sf"/>
</dbReference>
<dbReference type="OrthoDB" id="2290206at2"/>
<proteinExistence type="inferred from homology"/>
<dbReference type="EMBL" id="CP041348">
    <property type="protein sequence ID" value="QHC34678.1"/>
    <property type="molecule type" value="Genomic_DNA"/>
</dbReference>
<dbReference type="Pfam" id="PF02796">
    <property type="entry name" value="HTH_7"/>
    <property type="match status" value="1"/>
</dbReference>
<dbReference type="PANTHER" id="PTHR30461">
    <property type="entry name" value="DNA-INVERTASE FROM LAMBDOID PROPHAGE"/>
    <property type="match status" value="1"/>
</dbReference>
<evidence type="ECO:0000256" key="7">
    <source>
        <dbReference type="PROSITE-ProRule" id="PRU10137"/>
    </source>
</evidence>
<dbReference type="Gene3D" id="1.10.10.60">
    <property type="entry name" value="Homeodomain-like"/>
    <property type="match status" value="1"/>
</dbReference>
<dbReference type="InterPro" id="IPR006119">
    <property type="entry name" value="Resolv_N"/>
</dbReference>
<evidence type="ECO:0000256" key="1">
    <source>
        <dbReference type="ARBA" id="ARBA00009913"/>
    </source>
</evidence>
<keyword evidence="5" id="KW-0233">DNA recombination</keyword>
<feature type="active site" description="O-(5'-phospho-DNA)-serine intermediate" evidence="6 7">
    <location>
        <position position="9"/>
    </location>
</feature>
<feature type="domain" description="Resolvase/invertase-type recombinase catalytic" evidence="9">
    <location>
        <begin position="1"/>
        <end position="135"/>
    </location>
</feature>